<comment type="caution">
    <text evidence="2">The sequence shown here is derived from an EMBL/GenBank/DDBJ whole genome shotgun (WGS) entry which is preliminary data.</text>
</comment>
<dbReference type="InterPro" id="IPR037401">
    <property type="entry name" value="SnoaL-like"/>
</dbReference>
<dbReference type="Gene3D" id="3.10.450.50">
    <property type="match status" value="1"/>
</dbReference>
<dbReference type="OrthoDB" id="1492465at2"/>
<dbReference type="CDD" id="cd00531">
    <property type="entry name" value="NTF2_like"/>
    <property type="match status" value="1"/>
</dbReference>
<evidence type="ECO:0000259" key="1">
    <source>
        <dbReference type="Pfam" id="PF13577"/>
    </source>
</evidence>
<evidence type="ECO:0000313" key="2">
    <source>
        <dbReference type="EMBL" id="KAA5828428.1"/>
    </source>
</evidence>
<dbReference type="AlphaFoldDB" id="A0A5M7BJT7"/>
<evidence type="ECO:0000313" key="3">
    <source>
        <dbReference type="Proteomes" id="UP000323946"/>
    </source>
</evidence>
<protein>
    <submittedName>
        <fullName evidence="2">Nuclear transport factor 2 family protein</fullName>
    </submittedName>
</protein>
<feature type="domain" description="SnoaL-like" evidence="1">
    <location>
        <begin position="2"/>
        <end position="118"/>
    </location>
</feature>
<keyword evidence="3" id="KW-1185">Reference proteome</keyword>
<dbReference type="Proteomes" id="UP000323946">
    <property type="component" value="Unassembled WGS sequence"/>
</dbReference>
<reference evidence="2 3" key="1">
    <citation type="submission" date="2019-09" db="EMBL/GenBank/DDBJ databases">
        <title>Draft genome sequence of the thermophilic Saccharopolyspora hirsuta VKM Ac-666T.</title>
        <authorList>
            <person name="Lobastova T.G."/>
            <person name="Fokina V."/>
            <person name="Bragin E.Y."/>
            <person name="Shtratnikova V.Y."/>
            <person name="Starodumova I.P."/>
            <person name="Tarlachkov S.V."/>
            <person name="Donova M.V."/>
        </authorList>
    </citation>
    <scope>NUCLEOTIDE SEQUENCE [LARGE SCALE GENOMIC DNA]</scope>
    <source>
        <strain evidence="2 3">VKM Ac-666</strain>
    </source>
</reference>
<dbReference type="SMR" id="A0A5M7BJT7"/>
<dbReference type="RefSeq" id="WP_150069928.1">
    <property type="nucleotide sequence ID" value="NZ_VWPH01000015.1"/>
</dbReference>
<dbReference type="SUPFAM" id="SSF54427">
    <property type="entry name" value="NTF2-like"/>
    <property type="match status" value="1"/>
</dbReference>
<dbReference type="EMBL" id="VWPH01000015">
    <property type="protein sequence ID" value="KAA5828428.1"/>
    <property type="molecule type" value="Genomic_DNA"/>
</dbReference>
<sequence>MSDRDDIVERLAELAAAIDARDWDSVRAAFLPNAHAYRQDGADAIVRHLSEHLGGCGPTQHLLGNHRVAVDGNTARSLTYARVHHAGAGPAAGKSLECMGEYDDRWVRTPEGWRLSSRVFDMRIFQGDFDVFRPAEP</sequence>
<accession>A0A5M7BJT7</accession>
<proteinExistence type="predicted"/>
<dbReference type="Pfam" id="PF13577">
    <property type="entry name" value="SnoaL_4"/>
    <property type="match status" value="1"/>
</dbReference>
<organism evidence="2 3">
    <name type="scientific">Saccharopolyspora hirsuta</name>
    <dbReference type="NCBI Taxonomy" id="1837"/>
    <lineage>
        <taxon>Bacteria</taxon>
        <taxon>Bacillati</taxon>
        <taxon>Actinomycetota</taxon>
        <taxon>Actinomycetes</taxon>
        <taxon>Pseudonocardiales</taxon>
        <taxon>Pseudonocardiaceae</taxon>
        <taxon>Saccharopolyspora</taxon>
    </lineage>
</organism>
<name>A0A5M7BJT7_SACHI</name>
<gene>
    <name evidence="2" type="ORF">F1721_28730</name>
</gene>
<dbReference type="InterPro" id="IPR032710">
    <property type="entry name" value="NTF2-like_dom_sf"/>
</dbReference>